<name>A0ABR2U6R0_9ROSI</name>
<comment type="caution">
    <text evidence="2">The sequence shown here is derived from an EMBL/GenBank/DDBJ whole genome shotgun (WGS) entry which is preliminary data.</text>
</comment>
<protein>
    <submittedName>
        <fullName evidence="2">Uncharacterized protein</fullName>
    </submittedName>
</protein>
<evidence type="ECO:0000313" key="3">
    <source>
        <dbReference type="Proteomes" id="UP001396334"/>
    </source>
</evidence>
<sequence length="140" mass="15637">MNKKQKDQRKTWEEGEERKGEPKGEGKVEENEEGVATALEMKSGTTQRLRKNARACVELGTHIGRANEGNQLHRLTCGSMNMWLTWRRMCIKRGDRVQETELARIPSVEESSCDHSSQGGNSLHDVINKGATIGPSSPSF</sequence>
<dbReference type="Proteomes" id="UP001396334">
    <property type="component" value="Unassembled WGS sequence"/>
</dbReference>
<evidence type="ECO:0000313" key="2">
    <source>
        <dbReference type="EMBL" id="KAK9045370.1"/>
    </source>
</evidence>
<accession>A0ABR2U6R0</accession>
<gene>
    <name evidence="2" type="ORF">V6N11_059253</name>
</gene>
<feature type="compositionally biased region" description="Basic and acidic residues" evidence="1">
    <location>
        <begin position="1"/>
        <end position="29"/>
    </location>
</feature>
<keyword evidence="3" id="KW-1185">Reference proteome</keyword>
<feature type="region of interest" description="Disordered" evidence="1">
    <location>
        <begin position="1"/>
        <end position="34"/>
    </location>
</feature>
<dbReference type="EMBL" id="JBBPBN010000002">
    <property type="protein sequence ID" value="KAK9045370.1"/>
    <property type="molecule type" value="Genomic_DNA"/>
</dbReference>
<proteinExistence type="predicted"/>
<organism evidence="2 3">
    <name type="scientific">Hibiscus sabdariffa</name>
    <name type="common">roselle</name>
    <dbReference type="NCBI Taxonomy" id="183260"/>
    <lineage>
        <taxon>Eukaryota</taxon>
        <taxon>Viridiplantae</taxon>
        <taxon>Streptophyta</taxon>
        <taxon>Embryophyta</taxon>
        <taxon>Tracheophyta</taxon>
        <taxon>Spermatophyta</taxon>
        <taxon>Magnoliopsida</taxon>
        <taxon>eudicotyledons</taxon>
        <taxon>Gunneridae</taxon>
        <taxon>Pentapetalae</taxon>
        <taxon>rosids</taxon>
        <taxon>malvids</taxon>
        <taxon>Malvales</taxon>
        <taxon>Malvaceae</taxon>
        <taxon>Malvoideae</taxon>
        <taxon>Hibiscus</taxon>
    </lineage>
</organism>
<evidence type="ECO:0000256" key="1">
    <source>
        <dbReference type="SAM" id="MobiDB-lite"/>
    </source>
</evidence>
<feature type="region of interest" description="Disordered" evidence="1">
    <location>
        <begin position="106"/>
        <end position="140"/>
    </location>
</feature>
<reference evidence="2 3" key="1">
    <citation type="journal article" date="2024" name="G3 (Bethesda)">
        <title>Genome assembly of Hibiscus sabdariffa L. provides insights into metabolisms of medicinal natural products.</title>
        <authorList>
            <person name="Kim T."/>
        </authorList>
    </citation>
    <scope>NUCLEOTIDE SEQUENCE [LARGE SCALE GENOMIC DNA]</scope>
    <source>
        <strain evidence="2">TK-2024</strain>
        <tissue evidence="2">Old leaves</tissue>
    </source>
</reference>